<dbReference type="STRING" id="217031.ABB05_09290"/>
<dbReference type="Gene3D" id="3.40.980.10">
    <property type="entry name" value="MoaB/Mog-like domain"/>
    <property type="match status" value="1"/>
</dbReference>
<name>A0A177ZZD5_9BACI</name>
<dbReference type="SMART" id="SM00852">
    <property type="entry name" value="MoCF_biosynth"/>
    <property type="match status" value="1"/>
</dbReference>
<reference evidence="15 16" key="1">
    <citation type="submission" date="2015-05" db="EMBL/GenBank/DDBJ databases">
        <title>Comparison of genome.</title>
        <authorList>
            <person name="Zheng Z."/>
            <person name="Sun M."/>
        </authorList>
    </citation>
    <scope>NUCLEOTIDE SEQUENCE [LARGE SCALE GENOMIC DNA]</scope>
    <source>
        <strain evidence="15 16">G25-74</strain>
    </source>
</reference>
<dbReference type="Proteomes" id="UP000077881">
    <property type="component" value="Unassembled WGS sequence"/>
</dbReference>
<comment type="catalytic activity">
    <reaction evidence="12">
        <text>adenylyl-molybdopterin + molybdate = Mo-molybdopterin + AMP + H(+)</text>
        <dbReference type="Rhea" id="RHEA:35047"/>
        <dbReference type="ChEBI" id="CHEBI:15378"/>
        <dbReference type="ChEBI" id="CHEBI:36264"/>
        <dbReference type="ChEBI" id="CHEBI:62727"/>
        <dbReference type="ChEBI" id="CHEBI:71302"/>
        <dbReference type="ChEBI" id="CHEBI:456215"/>
        <dbReference type="EC" id="2.10.1.1"/>
    </reaction>
</comment>
<evidence type="ECO:0000256" key="4">
    <source>
        <dbReference type="ARBA" id="ARBA00010763"/>
    </source>
</evidence>
<dbReference type="SUPFAM" id="SSF63882">
    <property type="entry name" value="MoeA N-terminal region -like"/>
    <property type="match status" value="1"/>
</dbReference>
<comment type="pathway">
    <text evidence="3 13">Cofactor biosynthesis; molybdopterin biosynthesis.</text>
</comment>
<protein>
    <recommendedName>
        <fullName evidence="6 13">Molybdopterin molybdenumtransferase</fullName>
        <ecNumber evidence="5 13">2.10.1.1</ecNumber>
    </recommendedName>
</protein>
<evidence type="ECO:0000256" key="7">
    <source>
        <dbReference type="ARBA" id="ARBA00022505"/>
    </source>
</evidence>
<evidence type="ECO:0000313" key="16">
    <source>
        <dbReference type="Proteomes" id="UP000077881"/>
    </source>
</evidence>
<dbReference type="AlphaFoldDB" id="A0A177ZZD5"/>
<dbReference type="PANTHER" id="PTHR10192:SF5">
    <property type="entry name" value="GEPHYRIN"/>
    <property type="match status" value="1"/>
</dbReference>
<evidence type="ECO:0000256" key="2">
    <source>
        <dbReference type="ARBA" id="ARBA00002901"/>
    </source>
</evidence>
<evidence type="ECO:0000256" key="12">
    <source>
        <dbReference type="ARBA" id="ARBA00047317"/>
    </source>
</evidence>
<evidence type="ECO:0000259" key="14">
    <source>
        <dbReference type="SMART" id="SM00852"/>
    </source>
</evidence>
<dbReference type="Gene3D" id="2.170.190.11">
    <property type="entry name" value="Molybdopterin biosynthesis moea protein, domain 3"/>
    <property type="match status" value="1"/>
</dbReference>
<dbReference type="SUPFAM" id="SSF63867">
    <property type="entry name" value="MoeA C-terminal domain-like"/>
    <property type="match status" value="1"/>
</dbReference>
<dbReference type="EMBL" id="LDJR01000041">
    <property type="protein sequence ID" value="OAK72218.1"/>
    <property type="molecule type" value="Genomic_DNA"/>
</dbReference>
<dbReference type="GO" id="GO:0006777">
    <property type="term" value="P:Mo-molybdopterin cofactor biosynthetic process"/>
    <property type="evidence" value="ECO:0007669"/>
    <property type="project" value="UniProtKB-UniRule"/>
</dbReference>
<dbReference type="Pfam" id="PF03453">
    <property type="entry name" value="MoeA_N"/>
    <property type="match status" value="1"/>
</dbReference>
<comment type="similarity">
    <text evidence="4 13">Belongs to the MoeA family.</text>
</comment>
<dbReference type="GO" id="GO:0046872">
    <property type="term" value="F:metal ion binding"/>
    <property type="evidence" value="ECO:0007669"/>
    <property type="project" value="UniProtKB-UniRule"/>
</dbReference>
<dbReference type="InterPro" id="IPR036425">
    <property type="entry name" value="MoaB/Mog-like_dom_sf"/>
</dbReference>
<evidence type="ECO:0000256" key="13">
    <source>
        <dbReference type="RuleBase" id="RU365090"/>
    </source>
</evidence>
<evidence type="ECO:0000256" key="10">
    <source>
        <dbReference type="ARBA" id="ARBA00022842"/>
    </source>
</evidence>
<evidence type="ECO:0000256" key="6">
    <source>
        <dbReference type="ARBA" id="ARBA00021108"/>
    </source>
</evidence>
<accession>A0A177ZZD5</accession>
<dbReference type="Gene3D" id="3.90.105.10">
    <property type="entry name" value="Molybdopterin biosynthesis moea protein, domain 2"/>
    <property type="match status" value="1"/>
</dbReference>
<evidence type="ECO:0000256" key="8">
    <source>
        <dbReference type="ARBA" id="ARBA00022679"/>
    </source>
</evidence>
<dbReference type="FunFam" id="2.170.190.11:FF:000001">
    <property type="entry name" value="Molybdopterin molybdenumtransferase"/>
    <property type="match status" value="1"/>
</dbReference>
<gene>
    <name evidence="15" type="ORF">ABB05_09290</name>
</gene>
<dbReference type="InterPro" id="IPR005110">
    <property type="entry name" value="MoeA_linker/N"/>
</dbReference>
<keyword evidence="10 13" id="KW-0460">Magnesium</keyword>
<feature type="domain" description="MoaB/Mog" evidence="14">
    <location>
        <begin position="190"/>
        <end position="328"/>
    </location>
</feature>
<dbReference type="EC" id="2.10.1.1" evidence="5 13"/>
<dbReference type="NCBIfam" id="TIGR00177">
    <property type="entry name" value="molyb_syn"/>
    <property type="match status" value="1"/>
</dbReference>
<organism evidence="15 16">
    <name type="scientific">Lederbergia galactosidilytica</name>
    <dbReference type="NCBI Taxonomy" id="217031"/>
    <lineage>
        <taxon>Bacteria</taxon>
        <taxon>Bacillati</taxon>
        <taxon>Bacillota</taxon>
        <taxon>Bacilli</taxon>
        <taxon>Bacillales</taxon>
        <taxon>Bacillaceae</taxon>
        <taxon>Lederbergia</taxon>
    </lineage>
</organism>
<comment type="caution">
    <text evidence="15">The sequence shown here is derived from an EMBL/GenBank/DDBJ whole genome shotgun (WGS) entry which is preliminary data.</text>
</comment>
<proteinExistence type="inferred from homology"/>
<keyword evidence="8 13" id="KW-0808">Transferase</keyword>
<evidence type="ECO:0000313" key="15">
    <source>
        <dbReference type="EMBL" id="OAK72218.1"/>
    </source>
</evidence>
<comment type="function">
    <text evidence="2 13">Catalyzes the insertion of molybdate into adenylated molybdopterin with the concomitant release of AMP.</text>
</comment>
<dbReference type="InterPro" id="IPR036688">
    <property type="entry name" value="MoeA_C_domain_IV_sf"/>
</dbReference>
<dbReference type="Pfam" id="PF00994">
    <property type="entry name" value="MoCF_biosynth"/>
    <property type="match status" value="1"/>
</dbReference>
<dbReference type="NCBIfam" id="NF045515">
    <property type="entry name" value="Glp_gephyrin"/>
    <property type="match status" value="1"/>
</dbReference>
<dbReference type="PANTHER" id="PTHR10192">
    <property type="entry name" value="MOLYBDOPTERIN BIOSYNTHESIS PROTEIN"/>
    <property type="match status" value="1"/>
</dbReference>
<dbReference type="InterPro" id="IPR005111">
    <property type="entry name" value="MoeA_C_domain_IV"/>
</dbReference>
<evidence type="ECO:0000256" key="5">
    <source>
        <dbReference type="ARBA" id="ARBA00013269"/>
    </source>
</evidence>
<dbReference type="PATRIC" id="fig|217031.6.peg.1969"/>
<keyword evidence="9 13" id="KW-0479">Metal-binding</keyword>
<dbReference type="Gene3D" id="2.40.340.10">
    <property type="entry name" value="MoeA, C-terminal, domain IV"/>
    <property type="match status" value="1"/>
</dbReference>
<dbReference type="GO" id="GO:0061599">
    <property type="term" value="F:molybdopterin molybdotransferase activity"/>
    <property type="evidence" value="ECO:0007669"/>
    <property type="project" value="UniProtKB-UniRule"/>
</dbReference>
<dbReference type="InterPro" id="IPR038987">
    <property type="entry name" value="MoeA-like"/>
</dbReference>
<dbReference type="InterPro" id="IPR036135">
    <property type="entry name" value="MoeA_linker/N_sf"/>
</dbReference>
<dbReference type="RefSeq" id="WP_057989317.1">
    <property type="nucleotide sequence ID" value="NZ_JAGGKH010000019.1"/>
</dbReference>
<dbReference type="GO" id="GO:0005829">
    <property type="term" value="C:cytosol"/>
    <property type="evidence" value="ECO:0007669"/>
    <property type="project" value="TreeGrafter"/>
</dbReference>
<evidence type="ECO:0000256" key="3">
    <source>
        <dbReference type="ARBA" id="ARBA00005046"/>
    </source>
</evidence>
<dbReference type="InterPro" id="IPR001453">
    <property type="entry name" value="MoaB/Mog_dom"/>
</dbReference>
<dbReference type="SUPFAM" id="SSF53218">
    <property type="entry name" value="Molybdenum cofactor biosynthesis proteins"/>
    <property type="match status" value="1"/>
</dbReference>
<dbReference type="FunFam" id="3.40.980.10:FF:000004">
    <property type="entry name" value="Molybdopterin molybdenumtransferase"/>
    <property type="match status" value="1"/>
</dbReference>
<comment type="cofactor">
    <cofactor evidence="1 13">
        <name>Mg(2+)</name>
        <dbReference type="ChEBI" id="CHEBI:18420"/>
    </cofactor>
</comment>
<keyword evidence="7 13" id="KW-0500">Molybdenum</keyword>
<evidence type="ECO:0000256" key="9">
    <source>
        <dbReference type="ARBA" id="ARBA00022723"/>
    </source>
</evidence>
<dbReference type="UniPathway" id="UPA00344"/>
<dbReference type="OrthoDB" id="9804758at2"/>
<evidence type="ECO:0000256" key="1">
    <source>
        <dbReference type="ARBA" id="ARBA00001946"/>
    </source>
</evidence>
<dbReference type="CDD" id="cd00887">
    <property type="entry name" value="MoeA"/>
    <property type="match status" value="1"/>
</dbReference>
<sequence>MVENRRPIWIKEAIEQVMHYKKRGSCERISLDDCDGRFLAQPLKADHDVPPFNRSPYDGFALRAGDTIEASRNNPLAFEVIDEIGAGSVSHYELRSMEAIRIMTGAQIPRNADCVIMLELVQEKKHSDGRPYIILKRPLREGENISFQGEDAQLGTTLINQGEKINPGIKALLATFGYNEVPCVTPPLVGIITTGSELLQPEEDLVPGKIRNSNGYMIEAQIARAGGQHKRYGSVSDQFEDLLTIVKRAMADCDIVITTGGVSVGDYDYMPMVYQALGAELLFNKIAMRPGSVTSCAQKDGKLFFGLSGNPSACYVGFELYVRPYIRYWLYSNKPYLKKITGKMKTDFSKANPFSRFVRCKLSIENGHVYANPVGLDKSGVVTSLAWADCLAILPGGTKGFTVEDSADILLLEDQEGSEDPWREPRFSKL</sequence>
<evidence type="ECO:0000256" key="11">
    <source>
        <dbReference type="ARBA" id="ARBA00023150"/>
    </source>
</evidence>
<keyword evidence="11 13" id="KW-0501">Molybdenum cofactor biosynthesis</keyword>
<dbReference type="Pfam" id="PF03454">
    <property type="entry name" value="MoeA_C"/>
    <property type="match status" value="1"/>
</dbReference>
<keyword evidence="16" id="KW-1185">Reference proteome</keyword>